<dbReference type="RefSeq" id="WP_155189408.1">
    <property type="nucleotide sequence ID" value="NZ_BAAAEA010000001.1"/>
</dbReference>
<feature type="signal peptide" evidence="1">
    <location>
        <begin position="1"/>
        <end position="23"/>
    </location>
</feature>
<evidence type="ECO:0000313" key="2">
    <source>
        <dbReference type="EMBL" id="SMP07802.1"/>
    </source>
</evidence>
<dbReference type="Proteomes" id="UP001157914">
    <property type="component" value="Unassembled WGS sequence"/>
</dbReference>
<name>A0ABY1NEN4_9HYPH</name>
<keyword evidence="3" id="KW-1185">Reference proteome</keyword>
<organism evidence="2 3">
    <name type="scientific">Roseibium denhamense</name>
    <dbReference type="NCBI Taxonomy" id="76305"/>
    <lineage>
        <taxon>Bacteria</taxon>
        <taxon>Pseudomonadati</taxon>
        <taxon>Pseudomonadota</taxon>
        <taxon>Alphaproteobacteria</taxon>
        <taxon>Hyphomicrobiales</taxon>
        <taxon>Stappiaceae</taxon>
        <taxon>Roseibium</taxon>
    </lineage>
</organism>
<gene>
    <name evidence="2" type="ORF">SAMN06265374_0890</name>
</gene>
<feature type="chain" id="PRO_5045070158" evidence="1">
    <location>
        <begin position="24"/>
        <end position="122"/>
    </location>
</feature>
<evidence type="ECO:0000313" key="3">
    <source>
        <dbReference type="Proteomes" id="UP001157914"/>
    </source>
</evidence>
<reference evidence="2 3" key="1">
    <citation type="submission" date="2017-05" db="EMBL/GenBank/DDBJ databases">
        <authorList>
            <person name="Varghese N."/>
            <person name="Submissions S."/>
        </authorList>
    </citation>
    <scope>NUCLEOTIDE SEQUENCE [LARGE SCALE GENOMIC DNA]</scope>
    <source>
        <strain evidence="2 3">DSM 15949</strain>
    </source>
</reference>
<accession>A0ABY1NEN4</accession>
<keyword evidence="1" id="KW-0732">Signal</keyword>
<protein>
    <submittedName>
        <fullName evidence="2">Uncharacterized protein</fullName>
    </submittedName>
</protein>
<dbReference type="EMBL" id="FXTT01000001">
    <property type="protein sequence ID" value="SMP07802.1"/>
    <property type="molecule type" value="Genomic_DNA"/>
</dbReference>
<comment type="caution">
    <text evidence="2">The sequence shown here is derived from an EMBL/GenBank/DDBJ whole genome shotgun (WGS) entry which is preliminary data.</text>
</comment>
<evidence type="ECO:0000256" key="1">
    <source>
        <dbReference type="SAM" id="SignalP"/>
    </source>
</evidence>
<proteinExistence type="predicted"/>
<sequence length="122" mass="13049">MLKRLFLCALLCSSLAVPGPAAAYQLIVSYRIAGTDLAAVELQEPEVEDPEVLHLKLTEGAGDTLELFLESDAGFGTCADDLQTIIGVADAYAEIVIDQSAQTMNGVAMLQCAIFWGLFRPN</sequence>